<dbReference type="Gene3D" id="1.10.10.60">
    <property type="entry name" value="Homeodomain-like"/>
    <property type="match status" value="1"/>
</dbReference>
<dbReference type="Pfam" id="PF00440">
    <property type="entry name" value="TetR_N"/>
    <property type="match status" value="1"/>
</dbReference>
<keyword evidence="8" id="KW-1185">Reference proteome</keyword>
<keyword evidence="3" id="KW-0804">Transcription</keyword>
<dbReference type="PROSITE" id="PS50977">
    <property type="entry name" value="HTH_TETR_2"/>
    <property type="match status" value="1"/>
</dbReference>
<evidence type="ECO:0000259" key="6">
    <source>
        <dbReference type="PROSITE" id="PS50977"/>
    </source>
</evidence>
<dbReference type="PRINTS" id="PR00455">
    <property type="entry name" value="HTHTETR"/>
</dbReference>
<comment type="caution">
    <text evidence="7">The sequence shown here is derived from an EMBL/GenBank/DDBJ whole genome shotgun (WGS) entry which is preliminary data.</text>
</comment>
<dbReference type="EMBL" id="JAAXLA010000044">
    <property type="protein sequence ID" value="NMH99916.1"/>
    <property type="molecule type" value="Genomic_DNA"/>
</dbReference>
<sequence>MTRRSGEPAGPAPPVTGIPAQIRPSAAAVGSGVGSQRRASIGDQPSTARGRRTRQQLLAAARAVFERDGFLNARVADIAAGAGTAHGTFYTYFDSKAEAFRTLINEVMESGLYAPGRPSESRADGRAPTAEEAVRRIDESNRRYIELFQRDRRLLALFEQVASFDDELRRYRLELRQRSVARAAGGIRRLQEWGLADPKLDPELAAHALNSMVTQYVYFWLVMGQDLDKEESIATLTRLWARSIGLPMPGE</sequence>
<evidence type="ECO:0000256" key="1">
    <source>
        <dbReference type="ARBA" id="ARBA00023015"/>
    </source>
</evidence>
<feature type="DNA-binding region" description="H-T-H motif" evidence="4">
    <location>
        <begin position="74"/>
        <end position="93"/>
    </location>
</feature>
<feature type="domain" description="HTH tetR-type" evidence="6">
    <location>
        <begin position="51"/>
        <end position="111"/>
    </location>
</feature>
<dbReference type="InterPro" id="IPR036271">
    <property type="entry name" value="Tet_transcr_reg_TetR-rel_C_sf"/>
</dbReference>
<dbReference type="PANTHER" id="PTHR30055:SF234">
    <property type="entry name" value="HTH-TYPE TRANSCRIPTIONAL REGULATOR BETI"/>
    <property type="match status" value="1"/>
</dbReference>
<dbReference type="InterPro" id="IPR050109">
    <property type="entry name" value="HTH-type_TetR-like_transc_reg"/>
</dbReference>
<dbReference type="Gene3D" id="1.10.357.10">
    <property type="entry name" value="Tetracycline Repressor, domain 2"/>
    <property type="match status" value="1"/>
</dbReference>
<dbReference type="SUPFAM" id="SSF48498">
    <property type="entry name" value="Tetracyclin repressor-like, C-terminal domain"/>
    <property type="match status" value="1"/>
</dbReference>
<evidence type="ECO:0000313" key="7">
    <source>
        <dbReference type="EMBL" id="NMH99916.1"/>
    </source>
</evidence>
<proteinExistence type="predicted"/>
<name>A0ABX1SHN9_9PSEU</name>
<protein>
    <submittedName>
        <fullName evidence="7">TetR/AcrR family transcriptional regulator</fullName>
    </submittedName>
</protein>
<dbReference type="PANTHER" id="PTHR30055">
    <property type="entry name" value="HTH-TYPE TRANSCRIPTIONAL REGULATOR RUTR"/>
    <property type="match status" value="1"/>
</dbReference>
<dbReference type="InterPro" id="IPR009057">
    <property type="entry name" value="Homeodomain-like_sf"/>
</dbReference>
<organism evidence="7 8">
    <name type="scientific">Pseudonocardia acidicola</name>
    <dbReference type="NCBI Taxonomy" id="2724939"/>
    <lineage>
        <taxon>Bacteria</taxon>
        <taxon>Bacillati</taxon>
        <taxon>Actinomycetota</taxon>
        <taxon>Actinomycetes</taxon>
        <taxon>Pseudonocardiales</taxon>
        <taxon>Pseudonocardiaceae</taxon>
        <taxon>Pseudonocardia</taxon>
    </lineage>
</organism>
<evidence type="ECO:0000256" key="2">
    <source>
        <dbReference type="ARBA" id="ARBA00023125"/>
    </source>
</evidence>
<dbReference type="RefSeq" id="WP_169383394.1">
    <property type="nucleotide sequence ID" value="NZ_JAAXLA010000044.1"/>
</dbReference>
<dbReference type="InterPro" id="IPR001647">
    <property type="entry name" value="HTH_TetR"/>
</dbReference>
<evidence type="ECO:0000313" key="8">
    <source>
        <dbReference type="Proteomes" id="UP000820669"/>
    </source>
</evidence>
<evidence type="ECO:0000256" key="4">
    <source>
        <dbReference type="PROSITE-ProRule" id="PRU00335"/>
    </source>
</evidence>
<reference evidence="7 8" key="1">
    <citation type="submission" date="2020-04" db="EMBL/GenBank/DDBJ databases">
        <authorList>
            <person name="Klaysubun C."/>
            <person name="Duangmal K."/>
            <person name="Lipun K."/>
        </authorList>
    </citation>
    <scope>NUCLEOTIDE SEQUENCE [LARGE SCALE GENOMIC DNA]</scope>
    <source>
        <strain evidence="7 8">K10HN5</strain>
    </source>
</reference>
<evidence type="ECO:0000256" key="5">
    <source>
        <dbReference type="SAM" id="MobiDB-lite"/>
    </source>
</evidence>
<accession>A0ABX1SHN9</accession>
<keyword evidence="2 4" id="KW-0238">DNA-binding</keyword>
<gene>
    <name evidence="7" type="ORF">HF526_21735</name>
</gene>
<evidence type="ECO:0000256" key="3">
    <source>
        <dbReference type="ARBA" id="ARBA00023163"/>
    </source>
</evidence>
<keyword evidence="1" id="KW-0805">Transcription regulation</keyword>
<feature type="region of interest" description="Disordered" evidence="5">
    <location>
        <begin position="1"/>
        <end position="53"/>
    </location>
</feature>
<dbReference type="Proteomes" id="UP000820669">
    <property type="component" value="Unassembled WGS sequence"/>
</dbReference>
<dbReference type="SUPFAM" id="SSF46689">
    <property type="entry name" value="Homeodomain-like"/>
    <property type="match status" value="1"/>
</dbReference>